<protein>
    <submittedName>
        <fullName evidence="1">Uncharacterized protein</fullName>
    </submittedName>
</protein>
<dbReference type="KEGG" id="ckl:CKL_1830"/>
<dbReference type="HOGENOM" id="CLU_1203117_0_0_9"/>
<sequence>MACSGNCSGTCTGGCGSGCDSGCYGSCKTGCTDACTSCVGSCVTGCTGTCTTGCSSCSGNCIGTCTSCSGTCSGSCSGCSGCSSCSGSCSGCSGCSGSCSGCSGCTSCSGTCSGDCNNACQSTSAAQTIADLGSNIAINNPVRVNDFKQLRDAIHNELSRRNKTIPNDNYIVEPAVNSKILVEHAQKIFDDIKVMDSSKFKTINNTTIIKASTYTDAITYIQTLMNQNIK</sequence>
<dbReference type="AlphaFoldDB" id="A5N991"/>
<dbReference type="Proteomes" id="UP000002411">
    <property type="component" value="Chromosome"/>
</dbReference>
<proteinExistence type="predicted"/>
<evidence type="ECO:0000313" key="2">
    <source>
        <dbReference type="Proteomes" id="UP000002411"/>
    </source>
</evidence>
<evidence type="ECO:0000313" key="1">
    <source>
        <dbReference type="EMBL" id="EDK33872.1"/>
    </source>
</evidence>
<keyword evidence="2" id="KW-1185">Reference proteome</keyword>
<dbReference type="STRING" id="431943.CKL_1830"/>
<organism evidence="1 2">
    <name type="scientific">Clostridium kluyveri (strain ATCC 8527 / DSM 555 / NBRC 12016 / NCIMB 10680 / K1)</name>
    <dbReference type="NCBI Taxonomy" id="431943"/>
    <lineage>
        <taxon>Bacteria</taxon>
        <taxon>Bacillati</taxon>
        <taxon>Bacillota</taxon>
        <taxon>Clostridia</taxon>
        <taxon>Eubacteriales</taxon>
        <taxon>Clostridiaceae</taxon>
        <taxon>Clostridium</taxon>
    </lineage>
</organism>
<gene>
    <name evidence="1" type="ordered locus">CKL_1830</name>
</gene>
<name>A5N991_CLOK5</name>
<reference evidence="1 2" key="1">
    <citation type="journal article" date="2008" name="Proc. Natl. Acad. Sci. U.S.A.">
        <title>The genome of Clostridium kluyveri, a strict anaerobe with unique metabolic features.</title>
        <authorList>
            <person name="Seedorf H."/>
            <person name="Fricke W.F."/>
            <person name="Veith B."/>
            <person name="Brueggemann H."/>
            <person name="Liesegang H."/>
            <person name="Strittmatter A."/>
            <person name="Miethke M."/>
            <person name="Buckel W."/>
            <person name="Hinderberger J."/>
            <person name="Li F."/>
            <person name="Hagemeier C."/>
            <person name="Thauer R.K."/>
            <person name="Gottschalk G."/>
        </authorList>
    </citation>
    <scope>NUCLEOTIDE SEQUENCE [LARGE SCALE GENOMIC DNA]</scope>
    <source>
        <strain evidence="2">ATCC 8527 / DSM 555 / NCIMB 10680</strain>
    </source>
</reference>
<dbReference type="EMBL" id="CP000673">
    <property type="protein sequence ID" value="EDK33872.1"/>
    <property type="molecule type" value="Genomic_DNA"/>
</dbReference>
<accession>A5N991</accession>